<feature type="compositionally biased region" description="Basic and acidic residues" evidence="1">
    <location>
        <begin position="332"/>
        <end position="343"/>
    </location>
</feature>
<feature type="compositionally biased region" description="Polar residues" evidence="1">
    <location>
        <begin position="13"/>
        <end position="22"/>
    </location>
</feature>
<dbReference type="PANTHER" id="PTHR33223">
    <property type="entry name" value="CCHC-TYPE DOMAIN-CONTAINING PROTEIN"/>
    <property type="match status" value="1"/>
</dbReference>
<feature type="domain" description="Retrotransposon gag" evidence="2">
    <location>
        <begin position="163"/>
        <end position="241"/>
    </location>
</feature>
<dbReference type="PANTHER" id="PTHR33223:SF6">
    <property type="entry name" value="CCHC-TYPE DOMAIN-CONTAINING PROTEIN"/>
    <property type="match status" value="1"/>
</dbReference>
<feature type="compositionally biased region" description="Basic and acidic residues" evidence="1">
    <location>
        <begin position="1"/>
        <end position="12"/>
    </location>
</feature>
<gene>
    <name evidence="3" type="ORF">QE152_g22252</name>
</gene>
<dbReference type="Proteomes" id="UP001458880">
    <property type="component" value="Unassembled WGS sequence"/>
</dbReference>
<keyword evidence="4" id="KW-1185">Reference proteome</keyword>
<dbReference type="AlphaFoldDB" id="A0AAW1KKW3"/>
<protein>
    <submittedName>
        <fullName evidence="3">Retrotransposon gag protein</fullName>
    </submittedName>
</protein>
<feature type="compositionally biased region" description="Basic and acidic residues" evidence="1">
    <location>
        <begin position="281"/>
        <end position="290"/>
    </location>
</feature>
<feature type="region of interest" description="Disordered" evidence="1">
    <location>
        <begin position="1"/>
        <end position="38"/>
    </location>
</feature>
<feature type="region of interest" description="Disordered" evidence="1">
    <location>
        <begin position="281"/>
        <end position="310"/>
    </location>
</feature>
<feature type="compositionally biased region" description="Basic and acidic residues" evidence="1">
    <location>
        <begin position="372"/>
        <end position="389"/>
    </location>
</feature>
<feature type="region of interest" description="Disordered" evidence="1">
    <location>
        <begin position="332"/>
        <end position="406"/>
    </location>
</feature>
<sequence length="406" mass="46456">MREARVSQDCERTPTQGSNDSEGQVRANTPGHGASNIDTDGIIHFFDRTIGQTSESHAFDQSSRTQAEPALEDRLADLESKLDSIRRYLSQTAHLADERKDVPQLAAALRRIINEVPPQPQPLGKFSGQLVEDPAVFLQRLEVHLRNHQLQTPEDIDDAILPHLTGEAAAWYGRNRASFLTLSEFQRRFQAEFTGHKRQKALRDATEVQQGPREPVTAFAQRLRRLCLRLNPDWPEAALVDHIICKMTDRYCLPIAQANPQTMEELYQACEKWESLLERRHATSDPRTSERQTSATRNAGFARVRSTDQRAPNQRYPKCWFCPGYHFNRDCPQRPQESRDQRPRTQPAAPPKDGEDTPSPRVPKKCWFCSGNHREDDCPYRTWESDLRRPKPNPRSGEGRGAVPRQ</sequence>
<comment type="caution">
    <text evidence="3">The sequence shown here is derived from an EMBL/GenBank/DDBJ whole genome shotgun (WGS) entry which is preliminary data.</text>
</comment>
<dbReference type="InterPro" id="IPR005162">
    <property type="entry name" value="Retrotrans_gag_dom"/>
</dbReference>
<evidence type="ECO:0000259" key="2">
    <source>
        <dbReference type="Pfam" id="PF03732"/>
    </source>
</evidence>
<proteinExistence type="predicted"/>
<dbReference type="Pfam" id="PF03732">
    <property type="entry name" value="Retrotrans_gag"/>
    <property type="match status" value="1"/>
</dbReference>
<evidence type="ECO:0000313" key="4">
    <source>
        <dbReference type="Proteomes" id="UP001458880"/>
    </source>
</evidence>
<accession>A0AAW1KKW3</accession>
<reference evidence="3 4" key="1">
    <citation type="journal article" date="2024" name="BMC Genomics">
        <title>De novo assembly and annotation of Popillia japonica's genome with initial clues to its potential as an invasive pest.</title>
        <authorList>
            <person name="Cucini C."/>
            <person name="Boschi S."/>
            <person name="Funari R."/>
            <person name="Cardaioli E."/>
            <person name="Iannotti N."/>
            <person name="Marturano G."/>
            <person name="Paoli F."/>
            <person name="Bruttini M."/>
            <person name="Carapelli A."/>
            <person name="Frati F."/>
            <person name="Nardi F."/>
        </authorList>
    </citation>
    <scope>NUCLEOTIDE SEQUENCE [LARGE SCALE GENOMIC DNA]</scope>
    <source>
        <strain evidence="3">DMR45628</strain>
    </source>
</reference>
<evidence type="ECO:0000256" key="1">
    <source>
        <dbReference type="SAM" id="MobiDB-lite"/>
    </source>
</evidence>
<name>A0AAW1KKW3_POPJA</name>
<evidence type="ECO:0000313" key="3">
    <source>
        <dbReference type="EMBL" id="KAK9720173.1"/>
    </source>
</evidence>
<organism evidence="3 4">
    <name type="scientific">Popillia japonica</name>
    <name type="common">Japanese beetle</name>
    <dbReference type="NCBI Taxonomy" id="7064"/>
    <lineage>
        <taxon>Eukaryota</taxon>
        <taxon>Metazoa</taxon>
        <taxon>Ecdysozoa</taxon>
        <taxon>Arthropoda</taxon>
        <taxon>Hexapoda</taxon>
        <taxon>Insecta</taxon>
        <taxon>Pterygota</taxon>
        <taxon>Neoptera</taxon>
        <taxon>Endopterygota</taxon>
        <taxon>Coleoptera</taxon>
        <taxon>Polyphaga</taxon>
        <taxon>Scarabaeiformia</taxon>
        <taxon>Scarabaeidae</taxon>
        <taxon>Rutelinae</taxon>
        <taxon>Popillia</taxon>
    </lineage>
</organism>
<dbReference type="EMBL" id="JASPKY010000213">
    <property type="protein sequence ID" value="KAK9720173.1"/>
    <property type="molecule type" value="Genomic_DNA"/>
</dbReference>